<feature type="transmembrane region" description="Helical" evidence="6">
    <location>
        <begin position="28"/>
        <end position="47"/>
    </location>
</feature>
<keyword evidence="5 6" id="KW-0472">Membrane</keyword>
<dbReference type="Pfam" id="PF02588">
    <property type="entry name" value="YitT_membrane"/>
    <property type="match status" value="1"/>
</dbReference>
<dbReference type="PANTHER" id="PTHR33545">
    <property type="entry name" value="UPF0750 MEMBRANE PROTEIN YITT-RELATED"/>
    <property type="match status" value="1"/>
</dbReference>
<evidence type="ECO:0000313" key="7">
    <source>
        <dbReference type="EMBL" id="MDM5455612.1"/>
    </source>
</evidence>
<dbReference type="RefSeq" id="WP_289321149.1">
    <property type="nucleotide sequence ID" value="NZ_JAUCEY010000008.1"/>
</dbReference>
<organism evidence="7 8">
    <name type="scientific">Peribacillus simplex</name>
    <dbReference type="NCBI Taxonomy" id="1478"/>
    <lineage>
        <taxon>Bacteria</taxon>
        <taxon>Bacillati</taxon>
        <taxon>Bacillota</taxon>
        <taxon>Bacilli</taxon>
        <taxon>Bacillales</taxon>
        <taxon>Bacillaceae</taxon>
        <taxon>Peribacillus</taxon>
    </lineage>
</organism>
<feature type="transmembrane region" description="Helical" evidence="6">
    <location>
        <begin position="117"/>
        <end position="141"/>
    </location>
</feature>
<dbReference type="GO" id="GO:0005886">
    <property type="term" value="C:plasma membrane"/>
    <property type="evidence" value="ECO:0007669"/>
    <property type="project" value="UniProtKB-SubCell"/>
</dbReference>
<name>A0AAW7IVH2_9BACI</name>
<dbReference type="PANTHER" id="PTHR33545:SF5">
    <property type="entry name" value="UPF0750 MEMBRANE PROTEIN YITT"/>
    <property type="match status" value="1"/>
</dbReference>
<comment type="subcellular location">
    <subcellularLocation>
        <location evidence="1">Cell membrane</location>
        <topology evidence="1">Multi-pass membrane protein</topology>
    </subcellularLocation>
</comment>
<dbReference type="Proteomes" id="UP001234602">
    <property type="component" value="Unassembled WGS sequence"/>
</dbReference>
<evidence type="ECO:0000256" key="6">
    <source>
        <dbReference type="SAM" id="Phobius"/>
    </source>
</evidence>
<feature type="transmembrane region" description="Helical" evidence="6">
    <location>
        <begin position="162"/>
        <end position="182"/>
    </location>
</feature>
<evidence type="ECO:0000256" key="3">
    <source>
        <dbReference type="ARBA" id="ARBA00022692"/>
    </source>
</evidence>
<evidence type="ECO:0000256" key="1">
    <source>
        <dbReference type="ARBA" id="ARBA00004651"/>
    </source>
</evidence>
<feature type="transmembrane region" description="Helical" evidence="6">
    <location>
        <begin position="67"/>
        <end position="86"/>
    </location>
</feature>
<evidence type="ECO:0000313" key="8">
    <source>
        <dbReference type="Proteomes" id="UP001234602"/>
    </source>
</evidence>
<evidence type="ECO:0000256" key="5">
    <source>
        <dbReference type="ARBA" id="ARBA00023136"/>
    </source>
</evidence>
<evidence type="ECO:0000256" key="2">
    <source>
        <dbReference type="ARBA" id="ARBA00022475"/>
    </source>
</evidence>
<keyword evidence="3 6" id="KW-0812">Transmembrane</keyword>
<dbReference type="AlphaFoldDB" id="A0AAW7IVH2"/>
<sequence>MYILDSLTWTYIRIIKSAAGDFINFQKAVAVSVGSFMMGIGINGFLVPHHLIDGGVIGIALILHYFYGFQTGISMLILSFPLFLYAWHYERPFFYSSIHGLLLTSLFMDWLNPLKKVFSISILASSLIGGAIIGVAIGLMLRYETSSGGTDMLAKIISKSTSIDIALAIILIDTLIISAAAFTLDIEIFLFSCVTIFTIGLITSLMKVRKSIR</sequence>
<protein>
    <submittedName>
        <fullName evidence="7">YitT family protein</fullName>
    </submittedName>
</protein>
<comment type="caution">
    <text evidence="7">The sequence shown here is derived from an EMBL/GenBank/DDBJ whole genome shotgun (WGS) entry which is preliminary data.</text>
</comment>
<feature type="transmembrane region" description="Helical" evidence="6">
    <location>
        <begin position="188"/>
        <end position="208"/>
    </location>
</feature>
<keyword evidence="4 6" id="KW-1133">Transmembrane helix</keyword>
<reference evidence="7" key="1">
    <citation type="submission" date="2023-06" db="EMBL/GenBank/DDBJ databases">
        <title>Comparative genomics of Bacillaceae isolates and their secondary metabolite potential.</title>
        <authorList>
            <person name="Song L."/>
            <person name="Nielsen L.J."/>
            <person name="Mohite O."/>
            <person name="Xu X."/>
            <person name="Weber T."/>
            <person name="Kovacs A.T."/>
        </authorList>
    </citation>
    <scope>NUCLEOTIDE SEQUENCE</scope>
    <source>
        <strain evidence="7">D8_B_37</strain>
    </source>
</reference>
<dbReference type="InterPro" id="IPR003740">
    <property type="entry name" value="YitT"/>
</dbReference>
<gene>
    <name evidence="7" type="ORF">QUF89_26355</name>
</gene>
<dbReference type="EMBL" id="JAUCEY010000008">
    <property type="protein sequence ID" value="MDM5455612.1"/>
    <property type="molecule type" value="Genomic_DNA"/>
</dbReference>
<proteinExistence type="predicted"/>
<accession>A0AAW7IVH2</accession>
<keyword evidence="2" id="KW-1003">Cell membrane</keyword>
<dbReference type="InterPro" id="IPR051461">
    <property type="entry name" value="UPF0750_membrane"/>
</dbReference>
<evidence type="ECO:0000256" key="4">
    <source>
        <dbReference type="ARBA" id="ARBA00022989"/>
    </source>
</evidence>